<sequence length="74" mass="8209">MREPHSEEAIARGVAEHGAYRFAVNEPDEQCVVDIRWAALKAGRLLGVRLQVQMSFEEPLRVHVVISGAPRSDG</sequence>
<keyword evidence="2" id="KW-1185">Reference proteome</keyword>
<gene>
    <name evidence="1" type="ORF">EFL26_19565</name>
</gene>
<dbReference type="Proteomes" id="UP000279994">
    <property type="component" value="Unassembled WGS sequence"/>
</dbReference>
<name>A0A3N0GIJ0_9ACTN</name>
<dbReference type="EMBL" id="RJSF01000045">
    <property type="protein sequence ID" value="RNM12283.1"/>
    <property type="molecule type" value="Genomic_DNA"/>
</dbReference>
<protein>
    <submittedName>
        <fullName evidence="1">Uncharacterized protein</fullName>
    </submittedName>
</protein>
<dbReference type="AlphaFoldDB" id="A0A3N0GIJ0"/>
<comment type="caution">
    <text evidence="1">The sequence shown here is derived from an EMBL/GenBank/DDBJ whole genome shotgun (WGS) entry which is preliminary data.</text>
</comment>
<accession>A0A3N0GIJ0</accession>
<organism evidence="1 2">
    <name type="scientific">Nocardioides pocheonensis</name>
    <dbReference type="NCBI Taxonomy" id="661485"/>
    <lineage>
        <taxon>Bacteria</taxon>
        <taxon>Bacillati</taxon>
        <taxon>Actinomycetota</taxon>
        <taxon>Actinomycetes</taxon>
        <taxon>Propionibacteriales</taxon>
        <taxon>Nocardioidaceae</taxon>
        <taxon>Nocardioides</taxon>
    </lineage>
</organism>
<evidence type="ECO:0000313" key="2">
    <source>
        <dbReference type="Proteomes" id="UP000279994"/>
    </source>
</evidence>
<proteinExistence type="predicted"/>
<reference evidence="1 2" key="1">
    <citation type="submission" date="2018-11" db="EMBL/GenBank/DDBJ databases">
        <authorList>
            <person name="Li F."/>
        </authorList>
    </citation>
    <scope>NUCLEOTIDE SEQUENCE [LARGE SCALE GENOMIC DNA]</scope>
    <source>
        <strain evidence="1 2">Gsoil 818</strain>
    </source>
</reference>
<evidence type="ECO:0000313" key="1">
    <source>
        <dbReference type="EMBL" id="RNM12283.1"/>
    </source>
</evidence>